<feature type="transmembrane region" description="Helical" evidence="2">
    <location>
        <begin position="27"/>
        <end position="52"/>
    </location>
</feature>
<dbReference type="InterPro" id="IPR011453">
    <property type="entry name" value="DUF1559"/>
</dbReference>
<dbReference type="NCBIfam" id="TIGR02532">
    <property type="entry name" value="IV_pilin_GFxxxE"/>
    <property type="match status" value="1"/>
</dbReference>
<gene>
    <name evidence="4" type="ORF">GCM10023156_56510</name>
</gene>
<dbReference type="PANTHER" id="PTHR30093:SF2">
    <property type="entry name" value="TYPE II SECRETION SYSTEM PROTEIN H"/>
    <property type="match status" value="1"/>
</dbReference>
<comment type="caution">
    <text evidence="4">The sequence shown here is derived from an EMBL/GenBank/DDBJ whole genome shotgun (WGS) entry which is preliminary data.</text>
</comment>
<evidence type="ECO:0000259" key="3">
    <source>
        <dbReference type="Pfam" id="PF07596"/>
    </source>
</evidence>
<dbReference type="InterPro" id="IPR045584">
    <property type="entry name" value="Pilin-like"/>
</dbReference>
<evidence type="ECO:0000313" key="4">
    <source>
        <dbReference type="EMBL" id="GAA4466985.1"/>
    </source>
</evidence>
<keyword evidence="2" id="KW-0812">Transmembrane</keyword>
<organism evidence="4 5">
    <name type="scientific">Novipirellula rosea</name>
    <dbReference type="NCBI Taxonomy" id="1031540"/>
    <lineage>
        <taxon>Bacteria</taxon>
        <taxon>Pseudomonadati</taxon>
        <taxon>Planctomycetota</taxon>
        <taxon>Planctomycetia</taxon>
        <taxon>Pirellulales</taxon>
        <taxon>Pirellulaceae</taxon>
        <taxon>Novipirellula</taxon>
    </lineage>
</organism>
<dbReference type="NCBIfam" id="TIGR04294">
    <property type="entry name" value="pre_pil_HX9DG"/>
    <property type="match status" value="1"/>
</dbReference>
<feature type="region of interest" description="Disordered" evidence="1">
    <location>
        <begin position="1"/>
        <end position="22"/>
    </location>
</feature>
<dbReference type="Gene3D" id="3.30.700.10">
    <property type="entry name" value="Glycoprotein, Type 4 Pilin"/>
    <property type="match status" value="1"/>
</dbReference>
<evidence type="ECO:0000313" key="5">
    <source>
        <dbReference type="Proteomes" id="UP001500840"/>
    </source>
</evidence>
<name>A0ABP8NKP3_9BACT</name>
<keyword evidence="5" id="KW-1185">Reference proteome</keyword>
<accession>A0ABP8NKP3</accession>
<dbReference type="InterPro" id="IPR012902">
    <property type="entry name" value="N_methyl_site"/>
</dbReference>
<dbReference type="Proteomes" id="UP001500840">
    <property type="component" value="Unassembled WGS sequence"/>
</dbReference>
<keyword evidence="2" id="KW-1133">Transmembrane helix</keyword>
<dbReference type="Pfam" id="PF07596">
    <property type="entry name" value="SBP_bac_10"/>
    <property type="match status" value="1"/>
</dbReference>
<evidence type="ECO:0000256" key="2">
    <source>
        <dbReference type="SAM" id="Phobius"/>
    </source>
</evidence>
<dbReference type="EMBL" id="BAABGA010000082">
    <property type="protein sequence ID" value="GAA4466985.1"/>
    <property type="molecule type" value="Genomic_DNA"/>
</dbReference>
<dbReference type="Pfam" id="PF07963">
    <property type="entry name" value="N_methyl"/>
    <property type="match status" value="1"/>
</dbReference>
<proteinExistence type="predicted"/>
<dbReference type="InterPro" id="IPR027558">
    <property type="entry name" value="Pre_pil_HX9DG_C"/>
</dbReference>
<dbReference type="RefSeq" id="WP_345327058.1">
    <property type="nucleotide sequence ID" value="NZ_BAABGA010000082.1"/>
</dbReference>
<dbReference type="PANTHER" id="PTHR30093">
    <property type="entry name" value="GENERAL SECRETION PATHWAY PROTEIN G"/>
    <property type="match status" value="1"/>
</dbReference>
<protein>
    <submittedName>
        <fullName evidence="4">DUF1559 domain-containing protein</fullName>
    </submittedName>
</protein>
<sequence length="409" mass="43743">MNTSYILHTRSRPRPYASSSRSGNPRFAFTLVELLVVIAIIGVLVGLLLPAVQAAREAARRMSCSNNVKQLGLSIHNYHSSYNQLPMHGGGTWVNGAAIGSDVSNRMDLSAWVGLTPFFEQQALWEQISNPLGSYPAMGPETDEANYQPWVTELATLRCPSDPGVGLPSFGRTNYAVCLGDSIHYMDRGPLGIESATTVTLSNLATHETEARAACRGAFVSHQTMRFRDVLDGMSNTIFAGEIATDLGDNDIRTIAAIGNDASELVREEPDYCVHDGLVDPNRPKFWLAGVATLAPSNHGRGFRWASSGSSYTGFNTIIPPNRELCFGGPNASSHGVAPPSSRHQGGVHVLMGDGSVKFVTDSIIGGDVHHENVWSGGAGESAPGSKSPYGLWGALGTRASREVISDDF</sequence>
<reference evidence="5" key="1">
    <citation type="journal article" date="2019" name="Int. J. Syst. Evol. Microbiol.">
        <title>The Global Catalogue of Microorganisms (GCM) 10K type strain sequencing project: providing services to taxonomists for standard genome sequencing and annotation.</title>
        <authorList>
            <consortium name="The Broad Institute Genomics Platform"/>
            <consortium name="The Broad Institute Genome Sequencing Center for Infectious Disease"/>
            <person name="Wu L."/>
            <person name="Ma J."/>
        </authorList>
    </citation>
    <scope>NUCLEOTIDE SEQUENCE [LARGE SCALE GENOMIC DNA]</scope>
    <source>
        <strain evidence="5">JCM 17759</strain>
    </source>
</reference>
<evidence type="ECO:0000256" key="1">
    <source>
        <dbReference type="SAM" id="MobiDB-lite"/>
    </source>
</evidence>
<dbReference type="SUPFAM" id="SSF54523">
    <property type="entry name" value="Pili subunits"/>
    <property type="match status" value="1"/>
</dbReference>
<feature type="domain" description="DUF1559" evidence="3">
    <location>
        <begin position="53"/>
        <end position="364"/>
    </location>
</feature>
<keyword evidence="2" id="KW-0472">Membrane</keyword>